<evidence type="ECO:0000313" key="2">
    <source>
        <dbReference type="Proteomes" id="UP000603640"/>
    </source>
</evidence>
<reference evidence="1" key="1">
    <citation type="submission" date="2020-08" db="EMBL/GenBank/DDBJ databases">
        <title>Pontibacter sp. SD6 16S ribosomal RNA gene Genome sequencing and assembly.</title>
        <authorList>
            <person name="Kang M."/>
        </authorList>
    </citation>
    <scope>NUCLEOTIDE SEQUENCE</scope>
    <source>
        <strain evidence="1">SD6</strain>
    </source>
</reference>
<comment type="caution">
    <text evidence="1">The sequence shown here is derived from an EMBL/GenBank/DDBJ whole genome shotgun (WGS) entry which is preliminary data.</text>
</comment>
<gene>
    <name evidence="1" type="ORF">H8S84_08510</name>
</gene>
<protein>
    <recommendedName>
        <fullName evidence="3">DUF4377 domain-containing protein</fullName>
    </recommendedName>
</protein>
<dbReference type="AlphaFoldDB" id="A0A923SIL3"/>
<accession>A0A923SIL3</accession>
<evidence type="ECO:0000313" key="1">
    <source>
        <dbReference type="EMBL" id="MBC5992873.1"/>
    </source>
</evidence>
<organism evidence="1 2">
    <name type="scientific">Pontibacter cellulosilyticus</name>
    <dbReference type="NCBI Taxonomy" id="1720253"/>
    <lineage>
        <taxon>Bacteria</taxon>
        <taxon>Pseudomonadati</taxon>
        <taxon>Bacteroidota</taxon>
        <taxon>Cytophagia</taxon>
        <taxon>Cytophagales</taxon>
        <taxon>Hymenobacteraceae</taxon>
        <taxon>Pontibacter</taxon>
    </lineage>
</organism>
<keyword evidence="2" id="KW-1185">Reference proteome</keyword>
<proteinExistence type="predicted"/>
<dbReference type="EMBL" id="JACRVF010000002">
    <property type="protein sequence ID" value="MBC5992873.1"/>
    <property type="molecule type" value="Genomic_DNA"/>
</dbReference>
<sequence>MKIIPSKYAPLWAVAKSNLSGWYVLLALLFLSLFMSGCEKGEEITECWEPQVNCSVEVSAERIMCGYGAFNNVWLKTADGAYLQPWYNLTEQKELVPGQKYKIAFKTVERDDKYKDVFYCLAAVPVSEAIVLTCISPAISNN</sequence>
<name>A0A923SIL3_9BACT</name>
<dbReference type="Proteomes" id="UP000603640">
    <property type="component" value="Unassembled WGS sequence"/>
</dbReference>
<evidence type="ECO:0008006" key="3">
    <source>
        <dbReference type="Google" id="ProtNLM"/>
    </source>
</evidence>
<dbReference type="RefSeq" id="WP_187066901.1">
    <property type="nucleotide sequence ID" value="NZ_JACRVF010000002.1"/>
</dbReference>